<keyword evidence="1" id="KW-0862">Zinc</keyword>
<dbReference type="PROSITE" id="PS50103">
    <property type="entry name" value="ZF_C3H1"/>
    <property type="match status" value="1"/>
</dbReference>
<accession>A0AAZ3RWV5</accession>
<feature type="compositionally biased region" description="Polar residues" evidence="2">
    <location>
        <begin position="194"/>
        <end position="216"/>
    </location>
</feature>
<evidence type="ECO:0000259" key="3">
    <source>
        <dbReference type="PROSITE" id="PS50103"/>
    </source>
</evidence>
<dbReference type="Gene3D" id="2.30.30.1190">
    <property type="match status" value="1"/>
</dbReference>
<organism evidence="4 5">
    <name type="scientific">Oncorhynchus tshawytscha</name>
    <name type="common">Chinook salmon</name>
    <name type="synonym">Salmo tshawytscha</name>
    <dbReference type="NCBI Taxonomy" id="74940"/>
    <lineage>
        <taxon>Eukaryota</taxon>
        <taxon>Metazoa</taxon>
        <taxon>Chordata</taxon>
        <taxon>Craniata</taxon>
        <taxon>Vertebrata</taxon>
        <taxon>Euteleostomi</taxon>
        <taxon>Actinopterygii</taxon>
        <taxon>Neopterygii</taxon>
        <taxon>Teleostei</taxon>
        <taxon>Protacanthopterygii</taxon>
        <taxon>Salmoniformes</taxon>
        <taxon>Salmonidae</taxon>
        <taxon>Salmoninae</taxon>
        <taxon>Oncorhynchus</taxon>
    </lineage>
</organism>
<feature type="region of interest" description="Disordered" evidence="2">
    <location>
        <begin position="185"/>
        <end position="298"/>
    </location>
</feature>
<dbReference type="Pfam" id="PF04457">
    <property type="entry name" value="MJ1316"/>
    <property type="match status" value="1"/>
</dbReference>
<dbReference type="PANTHER" id="PTHR46729:SF1">
    <property type="entry name" value="LEUKOCYTE RECEPTOR CLUSTER MEMBER 9"/>
    <property type="match status" value="1"/>
</dbReference>
<feature type="zinc finger region" description="C3H1-type" evidence="1">
    <location>
        <begin position="29"/>
        <end position="56"/>
    </location>
</feature>
<reference evidence="4" key="2">
    <citation type="submission" date="2025-08" db="UniProtKB">
        <authorList>
            <consortium name="Ensembl"/>
        </authorList>
    </citation>
    <scope>IDENTIFICATION</scope>
</reference>
<proteinExistence type="predicted"/>
<keyword evidence="5" id="KW-1185">Reference proteome</keyword>
<reference evidence="5" key="1">
    <citation type="journal article" date="2018" name="PLoS ONE">
        <title>Chinook salmon (Oncorhynchus tshawytscha) genome and transcriptome.</title>
        <authorList>
            <person name="Christensen K.A."/>
            <person name="Leong J.S."/>
            <person name="Sakhrani D."/>
            <person name="Biagi C.A."/>
            <person name="Minkley D.R."/>
            <person name="Withler R.E."/>
            <person name="Rondeau E.B."/>
            <person name="Koop B.F."/>
            <person name="Devlin R.H."/>
        </authorList>
    </citation>
    <scope>NUCLEOTIDE SEQUENCE [LARGE SCALE GENOMIC DNA]</scope>
</reference>
<dbReference type="GO" id="GO:0008270">
    <property type="term" value="F:zinc ion binding"/>
    <property type="evidence" value="ECO:0007669"/>
    <property type="project" value="UniProtKB-KW"/>
</dbReference>
<dbReference type="InterPro" id="IPR042653">
    <property type="entry name" value="Leng9"/>
</dbReference>
<reference evidence="4" key="3">
    <citation type="submission" date="2025-09" db="UniProtKB">
        <authorList>
            <consortium name="Ensembl"/>
        </authorList>
    </citation>
    <scope>IDENTIFICATION</scope>
</reference>
<evidence type="ECO:0000313" key="5">
    <source>
        <dbReference type="Proteomes" id="UP000694402"/>
    </source>
</evidence>
<feature type="compositionally biased region" description="Basic and acidic residues" evidence="2">
    <location>
        <begin position="217"/>
        <end position="231"/>
    </location>
</feature>
<gene>
    <name evidence="4" type="primary">LOC121841205</name>
</gene>
<feature type="compositionally biased region" description="Basic and acidic residues" evidence="2">
    <location>
        <begin position="263"/>
        <end position="273"/>
    </location>
</feature>
<feature type="domain" description="C3H1-type" evidence="3">
    <location>
        <begin position="29"/>
        <end position="56"/>
    </location>
</feature>
<dbReference type="GeneTree" id="ENSGT00390000010577"/>
<evidence type="ECO:0000256" key="1">
    <source>
        <dbReference type="PROSITE-ProRule" id="PRU00723"/>
    </source>
</evidence>
<dbReference type="AlphaFoldDB" id="A0AAZ3RWV5"/>
<keyword evidence="1" id="KW-0863">Zinc-finger</keyword>
<dbReference type="InterPro" id="IPR000571">
    <property type="entry name" value="Znf_CCCH"/>
</dbReference>
<evidence type="ECO:0000313" key="4">
    <source>
        <dbReference type="Ensembl" id="ENSOTSP00005144349.1"/>
    </source>
</evidence>
<dbReference type="PANTHER" id="PTHR46729">
    <property type="entry name" value="LEUKOCYTE RECEPTOR CLUSTER MEMBER 9"/>
    <property type="match status" value="1"/>
</dbReference>
<dbReference type="InterPro" id="IPR040459">
    <property type="entry name" value="MJ1316"/>
</dbReference>
<dbReference type="Ensembl" id="ENSOTST00005169585.1">
    <property type="protein sequence ID" value="ENSOTSP00005144349.1"/>
    <property type="gene ID" value="ENSOTSG00005016277.2"/>
</dbReference>
<sequence>SHYMIYSIHSNPTPVKKMSMLRSDYICQEEGAGVCQFFLLGKCRFGNRCRRSHRSVFLPSGSTKKPRMRTADDVISRILWDPSVEPADFVVGYVDRFLGVLERPFSEFNWDTDPCDCDYSSELALPKHRIQYFTHRGRRVWDRNNRTDRVFGSTGQCLAAPFGEEQDGIITTEGEESLIKQDVENEHLEERNQSKTSIQVPESTRPGTGSTPLNQQEARRESEPLEEEVGKDSVLVVIADQMSLSQSESESRGEEGETEEEWKDYWDGEKGRDLAQCPSVPVEQRTGRGGGRPSKRKPTHFITFQANTPSIFSSFQHLQEELTSLLPSSAPHWLPPSSSRCMLQRFAYLDRNPPVAVSFPLKLKDFGGKVLYLSPQPQPHLQQLNAGLQEDQEGARVFEGVGELKVGKGVNFGRLPINRLHLCSLGMTGDGFYETLCLVNLRLPNFSL</sequence>
<name>A0AAZ3RWV5_ONCTS</name>
<evidence type="ECO:0000256" key="2">
    <source>
        <dbReference type="SAM" id="MobiDB-lite"/>
    </source>
</evidence>
<dbReference type="Proteomes" id="UP000694402">
    <property type="component" value="Unassembled WGS sequence"/>
</dbReference>
<keyword evidence="1" id="KW-0479">Metal-binding</keyword>
<protein>
    <recommendedName>
        <fullName evidence="3">C3H1-type domain-containing protein</fullName>
    </recommendedName>
</protein>